<dbReference type="AlphaFoldDB" id="A0A2H0V3H3"/>
<feature type="compositionally biased region" description="Acidic residues" evidence="1">
    <location>
        <begin position="23"/>
        <end position="46"/>
    </location>
</feature>
<accession>A0A2H0V3H3</accession>
<evidence type="ECO:0000313" key="3">
    <source>
        <dbReference type="Proteomes" id="UP000229901"/>
    </source>
</evidence>
<sequence>MQTKTTTKTVVDDKENLGKGDQENDFELDTGSDTIEEETIEDGDEEISPKASKETGRSTKDDILSVLPKVEDVAAPEGVAGIKEESPEVLEQEKVAIEKEQEKVRKEMEALKEESGTVSSSSAAATDDAQKSKNPVVVEIEGVMEDGLDEYFFKLTPDERKEFKRVGEETAITVMGLLTQAKVHVVKILAAITNWLKMLPGVNKYFLEQESKIKTDTLLKMKEEGMFDEKVDQTDENKMS</sequence>
<organism evidence="2 3">
    <name type="scientific">Candidatus Falkowbacteria bacterium CG10_big_fil_rev_8_21_14_0_10_39_11</name>
    <dbReference type="NCBI Taxonomy" id="1974565"/>
    <lineage>
        <taxon>Bacteria</taxon>
        <taxon>Candidatus Falkowiibacteriota</taxon>
    </lineage>
</organism>
<evidence type="ECO:0000256" key="1">
    <source>
        <dbReference type="SAM" id="MobiDB-lite"/>
    </source>
</evidence>
<proteinExistence type="predicted"/>
<reference evidence="3" key="1">
    <citation type="submission" date="2017-09" db="EMBL/GenBank/DDBJ databases">
        <title>Depth-based differentiation of microbial function through sediment-hosted aquifers and enrichment of novel symbionts in the deep terrestrial subsurface.</title>
        <authorList>
            <person name="Probst A.J."/>
            <person name="Ladd B."/>
            <person name="Jarett J.K."/>
            <person name="Geller-Mcgrath D.E."/>
            <person name="Sieber C.M.K."/>
            <person name="Emerson J.B."/>
            <person name="Anantharaman K."/>
            <person name="Thomas B.C."/>
            <person name="Malmstrom R."/>
            <person name="Stieglmeier M."/>
            <person name="Klingl A."/>
            <person name="Woyke T."/>
            <person name="Ryan C.M."/>
            <person name="Banfield J.F."/>
        </authorList>
    </citation>
    <scope>NUCLEOTIDE SEQUENCE [LARGE SCALE GENOMIC DNA]</scope>
</reference>
<dbReference type="EMBL" id="PFAP01000046">
    <property type="protein sequence ID" value="PIR93647.1"/>
    <property type="molecule type" value="Genomic_DNA"/>
</dbReference>
<protein>
    <submittedName>
        <fullName evidence="2">Uncharacterized protein</fullName>
    </submittedName>
</protein>
<dbReference type="Proteomes" id="UP000229901">
    <property type="component" value="Unassembled WGS sequence"/>
</dbReference>
<name>A0A2H0V3H3_9BACT</name>
<comment type="caution">
    <text evidence="2">The sequence shown here is derived from an EMBL/GenBank/DDBJ whole genome shotgun (WGS) entry which is preliminary data.</text>
</comment>
<feature type="region of interest" description="Disordered" evidence="1">
    <location>
        <begin position="112"/>
        <end position="131"/>
    </location>
</feature>
<feature type="region of interest" description="Disordered" evidence="1">
    <location>
        <begin position="1"/>
        <end position="64"/>
    </location>
</feature>
<evidence type="ECO:0000313" key="2">
    <source>
        <dbReference type="EMBL" id="PIR93647.1"/>
    </source>
</evidence>
<gene>
    <name evidence="2" type="ORF">COT97_05600</name>
</gene>
<feature type="compositionally biased region" description="Basic and acidic residues" evidence="1">
    <location>
        <begin position="10"/>
        <end position="22"/>
    </location>
</feature>
<feature type="compositionally biased region" description="Basic and acidic residues" evidence="1">
    <location>
        <begin position="47"/>
        <end position="63"/>
    </location>
</feature>